<dbReference type="OrthoDB" id="9757947at2"/>
<dbReference type="Proteomes" id="UP000317178">
    <property type="component" value="Chromosome"/>
</dbReference>
<name>A0A518CL04_9PLAN</name>
<organism evidence="1 2">
    <name type="scientific">Polystyrenella longa</name>
    <dbReference type="NCBI Taxonomy" id="2528007"/>
    <lineage>
        <taxon>Bacteria</taxon>
        <taxon>Pseudomonadati</taxon>
        <taxon>Planctomycetota</taxon>
        <taxon>Planctomycetia</taxon>
        <taxon>Planctomycetales</taxon>
        <taxon>Planctomycetaceae</taxon>
        <taxon>Polystyrenella</taxon>
    </lineage>
</organism>
<dbReference type="InterPro" id="IPR052025">
    <property type="entry name" value="Xyloglucanase_GH74"/>
</dbReference>
<dbReference type="PANTHER" id="PTHR43739">
    <property type="entry name" value="XYLOGLUCANASE (EUROFUNG)"/>
    <property type="match status" value="1"/>
</dbReference>
<evidence type="ECO:0000313" key="1">
    <source>
        <dbReference type="EMBL" id="QDU79908.1"/>
    </source>
</evidence>
<accession>A0A518CL04</accession>
<protein>
    <recommendedName>
        <fullName evidence="3">BNR/Asp-box repeat protein</fullName>
    </recommendedName>
</protein>
<dbReference type="SUPFAM" id="SSF110296">
    <property type="entry name" value="Oligoxyloglucan reducing end-specific cellobiohydrolase"/>
    <property type="match status" value="1"/>
</dbReference>
<evidence type="ECO:0000313" key="2">
    <source>
        <dbReference type="Proteomes" id="UP000317178"/>
    </source>
</evidence>
<dbReference type="KEGG" id="plon:Pla110_16280"/>
<dbReference type="EMBL" id="CP036281">
    <property type="protein sequence ID" value="QDU79908.1"/>
    <property type="molecule type" value="Genomic_DNA"/>
</dbReference>
<dbReference type="CDD" id="cd15482">
    <property type="entry name" value="Sialidase_non-viral"/>
    <property type="match status" value="1"/>
</dbReference>
<dbReference type="InterPro" id="IPR015943">
    <property type="entry name" value="WD40/YVTN_repeat-like_dom_sf"/>
</dbReference>
<evidence type="ECO:0008006" key="3">
    <source>
        <dbReference type="Google" id="ProtNLM"/>
    </source>
</evidence>
<gene>
    <name evidence="1" type="ORF">Pla110_16280</name>
</gene>
<dbReference type="PANTHER" id="PTHR43739:SF5">
    <property type="entry name" value="EXO-ALPHA-SIALIDASE"/>
    <property type="match status" value="1"/>
</dbReference>
<proteinExistence type="predicted"/>
<dbReference type="Gene3D" id="2.130.10.10">
    <property type="entry name" value="YVTN repeat-like/Quinoprotein amine dehydrogenase"/>
    <property type="match status" value="1"/>
</dbReference>
<keyword evidence="2" id="KW-1185">Reference proteome</keyword>
<dbReference type="AlphaFoldDB" id="A0A518CL04"/>
<dbReference type="RefSeq" id="WP_144994878.1">
    <property type="nucleotide sequence ID" value="NZ_CP036281.1"/>
</dbReference>
<reference evidence="1 2" key="1">
    <citation type="submission" date="2019-02" db="EMBL/GenBank/DDBJ databases">
        <title>Deep-cultivation of Planctomycetes and their phenomic and genomic characterization uncovers novel biology.</title>
        <authorList>
            <person name="Wiegand S."/>
            <person name="Jogler M."/>
            <person name="Boedeker C."/>
            <person name="Pinto D."/>
            <person name="Vollmers J."/>
            <person name="Rivas-Marin E."/>
            <person name="Kohn T."/>
            <person name="Peeters S.H."/>
            <person name="Heuer A."/>
            <person name="Rast P."/>
            <person name="Oberbeckmann S."/>
            <person name="Bunk B."/>
            <person name="Jeske O."/>
            <person name="Meyerdierks A."/>
            <person name="Storesund J.E."/>
            <person name="Kallscheuer N."/>
            <person name="Luecker S."/>
            <person name="Lage O.M."/>
            <person name="Pohl T."/>
            <person name="Merkel B.J."/>
            <person name="Hornburger P."/>
            <person name="Mueller R.-W."/>
            <person name="Bruemmer F."/>
            <person name="Labrenz M."/>
            <person name="Spormann A.M."/>
            <person name="Op den Camp H."/>
            <person name="Overmann J."/>
            <person name="Amann R."/>
            <person name="Jetten M.S.M."/>
            <person name="Mascher T."/>
            <person name="Medema M.H."/>
            <person name="Devos D.P."/>
            <person name="Kaster A.-K."/>
            <person name="Ovreas L."/>
            <person name="Rohde M."/>
            <person name="Galperin M.Y."/>
            <person name="Jogler C."/>
        </authorList>
    </citation>
    <scope>NUCLEOTIDE SEQUENCE [LARGE SCALE GENOMIC DNA]</scope>
    <source>
        <strain evidence="1 2">Pla110</strain>
    </source>
</reference>
<sequence length="371" mass="40963">MSEELYVGTRKGLFILEQNEEDWSIKRHEFPGEPVSMIMPDPRDGMLYAALTHGHFGAKLHRSADSGESWEECGLPTYPETAETESVVAETTGEKPKGDSLEEIWAMEPGSGSRLWAGTIPGGLFYSDDQGTNWQLVESLWNDPQRPQWMGGGKDHAGLHSICVDPRNPDRITVAVSVGGVWQTNDGGTSWDLIGEGLRAEYMPPDQASSLLMQDPHLLVHCPASPDHMWIQHHNGIFRSENGGLNWSEITDVDPAVFGFAVAVHPDKPDLAWFVPAIKDETRIPFQGEFVVTRTQDGGKSFDKLTSGLPQNNAFDIVYRHALAVDPIGTTLAMGSTTGNLWISQNSGDDWKSISNHLPPVYCLKFNPTRN</sequence>
<dbReference type="GO" id="GO:0010411">
    <property type="term" value="P:xyloglucan metabolic process"/>
    <property type="evidence" value="ECO:0007669"/>
    <property type="project" value="TreeGrafter"/>
</dbReference>